<dbReference type="RefSeq" id="WP_192540196.1">
    <property type="nucleotide sequence ID" value="NZ_JBQDLW010000015.1"/>
</dbReference>
<evidence type="ECO:0000259" key="2">
    <source>
        <dbReference type="Pfam" id="PF00975"/>
    </source>
</evidence>
<proteinExistence type="inferred from homology"/>
<name>A0ABR9FFZ4_9GAMM</name>
<organism evidence="3 4">
    <name type="scientific">Pseudoalteromonas prydzensis</name>
    <dbReference type="NCBI Taxonomy" id="182141"/>
    <lineage>
        <taxon>Bacteria</taxon>
        <taxon>Pseudomonadati</taxon>
        <taxon>Pseudomonadota</taxon>
        <taxon>Gammaproteobacteria</taxon>
        <taxon>Alteromonadales</taxon>
        <taxon>Pseudoalteromonadaceae</taxon>
        <taxon>Pseudoalteromonas</taxon>
    </lineage>
</organism>
<reference evidence="3 4" key="1">
    <citation type="submission" date="2020-07" db="EMBL/GenBank/DDBJ databases">
        <title>Halophilic bacteria isolated from french cheeses.</title>
        <authorList>
            <person name="Kothe C.I."/>
            <person name="Farah-Kraiem B."/>
            <person name="Renault P."/>
            <person name="Dridi B."/>
        </authorList>
    </citation>
    <scope>NUCLEOTIDE SEQUENCE [LARGE SCALE GENOMIC DNA]</scope>
    <source>
        <strain evidence="3 4">FME14</strain>
    </source>
</reference>
<comment type="similarity">
    <text evidence="1">Belongs to the thioesterase family.</text>
</comment>
<dbReference type="Pfam" id="PF00975">
    <property type="entry name" value="Thioesterase"/>
    <property type="match status" value="1"/>
</dbReference>
<dbReference type="Proteomes" id="UP000707245">
    <property type="component" value="Unassembled WGS sequence"/>
</dbReference>
<protein>
    <submittedName>
        <fullName evidence="3">Thioesterase</fullName>
    </submittedName>
</protein>
<dbReference type="PANTHER" id="PTHR11487:SF0">
    <property type="entry name" value="S-ACYL FATTY ACID SYNTHASE THIOESTERASE, MEDIUM CHAIN"/>
    <property type="match status" value="1"/>
</dbReference>
<dbReference type="InterPro" id="IPR029058">
    <property type="entry name" value="AB_hydrolase_fold"/>
</dbReference>
<feature type="domain" description="Thioesterase" evidence="2">
    <location>
        <begin position="20"/>
        <end position="240"/>
    </location>
</feature>
<accession>A0ABR9FFZ4</accession>
<sequence>MSLEKSLWLGGTDNPQAKMRLFCFPAAGGGTLAFRGWAEQLPEHIELRPIRLPGREMRIGESCFDEAITAARALASGLQTYLDKPFAFFGHSMGALLAFELTRELRRRGDPMPLTLLISGRRAPQSPLPREYFHTLPDEQFIDTLRTNYAGGTSEAVLQEAQLMALLMPTIRSDFALTDTYTYAPEAPLSCPIYAFGGEDEREFEEAELDAWRQETTSNFSMRMFSGGHFYLNQPSQSELLHCIGDVLETHLELHR</sequence>
<evidence type="ECO:0000313" key="3">
    <source>
        <dbReference type="EMBL" id="MBE0455953.1"/>
    </source>
</evidence>
<dbReference type="PANTHER" id="PTHR11487">
    <property type="entry name" value="THIOESTERASE"/>
    <property type="match status" value="1"/>
</dbReference>
<dbReference type="InterPro" id="IPR012223">
    <property type="entry name" value="TEII"/>
</dbReference>
<dbReference type="Gene3D" id="3.40.50.1820">
    <property type="entry name" value="alpha/beta hydrolase"/>
    <property type="match status" value="1"/>
</dbReference>
<dbReference type="SUPFAM" id="SSF53474">
    <property type="entry name" value="alpha/beta-Hydrolases"/>
    <property type="match status" value="1"/>
</dbReference>
<gene>
    <name evidence="3" type="ORF">EI167_00470</name>
</gene>
<evidence type="ECO:0000256" key="1">
    <source>
        <dbReference type="ARBA" id="ARBA00007169"/>
    </source>
</evidence>
<evidence type="ECO:0000313" key="4">
    <source>
        <dbReference type="Proteomes" id="UP000707245"/>
    </source>
</evidence>
<dbReference type="InterPro" id="IPR001031">
    <property type="entry name" value="Thioesterase"/>
</dbReference>
<comment type="caution">
    <text evidence="3">The sequence shown here is derived from an EMBL/GenBank/DDBJ whole genome shotgun (WGS) entry which is preliminary data.</text>
</comment>
<keyword evidence="4" id="KW-1185">Reference proteome</keyword>
<dbReference type="EMBL" id="RRZA01000001">
    <property type="protein sequence ID" value="MBE0455953.1"/>
    <property type="molecule type" value="Genomic_DNA"/>
</dbReference>